<dbReference type="Gene3D" id="3.40.50.1000">
    <property type="entry name" value="HAD superfamily/HAD-like"/>
    <property type="match status" value="1"/>
</dbReference>
<proteinExistence type="predicted"/>
<keyword evidence="1" id="KW-0479">Metal-binding</keyword>
<gene>
    <name evidence="3" type="ORF">S06H3_12476</name>
</gene>
<dbReference type="NCBIfam" id="TIGR01509">
    <property type="entry name" value="HAD-SF-IA-v3"/>
    <property type="match status" value="1"/>
</dbReference>
<organism evidence="3">
    <name type="scientific">marine sediment metagenome</name>
    <dbReference type="NCBI Taxonomy" id="412755"/>
    <lineage>
        <taxon>unclassified sequences</taxon>
        <taxon>metagenomes</taxon>
        <taxon>ecological metagenomes</taxon>
    </lineage>
</organism>
<dbReference type="InterPro" id="IPR023214">
    <property type="entry name" value="HAD_sf"/>
</dbReference>
<evidence type="ECO:0000256" key="2">
    <source>
        <dbReference type="ARBA" id="ARBA00022842"/>
    </source>
</evidence>
<evidence type="ECO:0000256" key="1">
    <source>
        <dbReference type="ARBA" id="ARBA00022723"/>
    </source>
</evidence>
<sequence length="138" mass="14837">MLPSVEAYITSATHLGLKLGIASSSPRDWVTNHLAHFGLETFFDCIRCSDDVTHAKPNPELYVSALKGLGLQADEVIALEDSPNGILAAKQAKIFCVAIPNAMTQELPLDQADLILGSMADIPLEELLGKINNLPGRE</sequence>
<dbReference type="NCBIfam" id="TIGR01549">
    <property type="entry name" value="HAD-SF-IA-v1"/>
    <property type="match status" value="1"/>
</dbReference>
<name>X1KLW0_9ZZZZ</name>
<dbReference type="GO" id="GO:0046872">
    <property type="term" value="F:metal ion binding"/>
    <property type="evidence" value="ECO:0007669"/>
    <property type="project" value="UniProtKB-KW"/>
</dbReference>
<dbReference type="InterPro" id="IPR051600">
    <property type="entry name" value="Beta-PGM-like"/>
</dbReference>
<dbReference type="AlphaFoldDB" id="X1KLW0"/>
<dbReference type="PANTHER" id="PTHR46193:SF21">
    <property type="entry name" value="SLL1138 PROTEIN"/>
    <property type="match status" value="1"/>
</dbReference>
<dbReference type="InterPro" id="IPR006439">
    <property type="entry name" value="HAD-SF_hydro_IA"/>
</dbReference>
<keyword evidence="2" id="KW-0460">Magnesium</keyword>
<protein>
    <submittedName>
        <fullName evidence="3">Uncharacterized protein</fullName>
    </submittedName>
</protein>
<dbReference type="Pfam" id="PF13419">
    <property type="entry name" value="HAD_2"/>
    <property type="match status" value="1"/>
</dbReference>
<evidence type="ECO:0000313" key="3">
    <source>
        <dbReference type="EMBL" id="GAI08067.1"/>
    </source>
</evidence>
<dbReference type="InterPro" id="IPR036412">
    <property type="entry name" value="HAD-like_sf"/>
</dbReference>
<reference evidence="3" key="1">
    <citation type="journal article" date="2014" name="Front. Microbiol.">
        <title>High frequency of phylogenetically diverse reductive dehalogenase-homologous genes in deep subseafloor sedimentary metagenomes.</title>
        <authorList>
            <person name="Kawai M."/>
            <person name="Futagami T."/>
            <person name="Toyoda A."/>
            <person name="Takaki Y."/>
            <person name="Nishi S."/>
            <person name="Hori S."/>
            <person name="Arai W."/>
            <person name="Tsubouchi T."/>
            <person name="Morono Y."/>
            <person name="Uchiyama I."/>
            <person name="Ito T."/>
            <person name="Fujiyama A."/>
            <person name="Inagaki F."/>
            <person name="Takami H."/>
        </authorList>
    </citation>
    <scope>NUCLEOTIDE SEQUENCE</scope>
    <source>
        <strain evidence="3">Expedition CK06-06</strain>
    </source>
</reference>
<dbReference type="PANTHER" id="PTHR46193">
    <property type="entry name" value="6-PHOSPHOGLUCONATE PHOSPHATASE"/>
    <property type="match status" value="1"/>
</dbReference>
<dbReference type="SUPFAM" id="SSF56784">
    <property type="entry name" value="HAD-like"/>
    <property type="match status" value="1"/>
</dbReference>
<comment type="caution">
    <text evidence="3">The sequence shown here is derived from an EMBL/GenBank/DDBJ whole genome shotgun (WGS) entry which is preliminary data.</text>
</comment>
<accession>X1KLW0</accession>
<dbReference type="GO" id="GO:0003824">
    <property type="term" value="F:catalytic activity"/>
    <property type="evidence" value="ECO:0007669"/>
    <property type="project" value="UniProtKB-ARBA"/>
</dbReference>
<dbReference type="InterPro" id="IPR041492">
    <property type="entry name" value="HAD_2"/>
</dbReference>
<dbReference type="EMBL" id="BARV01006104">
    <property type="protein sequence ID" value="GAI08067.1"/>
    <property type="molecule type" value="Genomic_DNA"/>
</dbReference>